<name>A0A382XJZ9_9ZZZZ</name>
<reference evidence="1" key="1">
    <citation type="submission" date="2018-05" db="EMBL/GenBank/DDBJ databases">
        <authorList>
            <person name="Lanie J.A."/>
            <person name="Ng W.-L."/>
            <person name="Kazmierczak K.M."/>
            <person name="Andrzejewski T.M."/>
            <person name="Davidsen T.M."/>
            <person name="Wayne K.J."/>
            <person name="Tettelin H."/>
            <person name="Glass J.I."/>
            <person name="Rusch D."/>
            <person name="Podicherti R."/>
            <person name="Tsui H.-C.T."/>
            <person name="Winkler M.E."/>
        </authorList>
    </citation>
    <scope>NUCLEOTIDE SEQUENCE</scope>
</reference>
<protein>
    <submittedName>
        <fullName evidence="1">Uncharacterized protein</fullName>
    </submittedName>
</protein>
<gene>
    <name evidence="1" type="ORF">METZ01_LOCUS424018</name>
</gene>
<dbReference type="SUPFAM" id="SSF48452">
    <property type="entry name" value="TPR-like"/>
    <property type="match status" value="1"/>
</dbReference>
<dbReference type="InterPro" id="IPR011990">
    <property type="entry name" value="TPR-like_helical_dom_sf"/>
</dbReference>
<sequence>MLRSFSCVLMLVLVLPFAGCIRQSPESLLEEQRLRTAIQIHPEHEMGYLRLAQFLENRRRYSETLYVLKQGQQKVPGSVLMVRLEGSLYQNQGDDEQVEAFYQNTIKKHPKETAFLLDRARWNWTKARPEKALQDLEALFVHDPENFEAHYLAGLIRISIGQEEKALENLIKAGSLQDGHAEIWSHIAN</sequence>
<evidence type="ECO:0000313" key="1">
    <source>
        <dbReference type="EMBL" id="SVD71164.1"/>
    </source>
</evidence>
<dbReference type="Gene3D" id="1.25.40.10">
    <property type="entry name" value="Tetratricopeptide repeat domain"/>
    <property type="match status" value="1"/>
</dbReference>
<feature type="non-terminal residue" evidence="1">
    <location>
        <position position="189"/>
    </location>
</feature>
<proteinExistence type="predicted"/>
<dbReference type="EMBL" id="UINC01168231">
    <property type="protein sequence ID" value="SVD71164.1"/>
    <property type="molecule type" value="Genomic_DNA"/>
</dbReference>
<dbReference type="AlphaFoldDB" id="A0A382XJZ9"/>
<accession>A0A382XJZ9</accession>
<organism evidence="1">
    <name type="scientific">marine metagenome</name>
    <dbReference type="NCBI Taxonomy" id="408172"/>
    <lineage>
        <taxon>unclassified sequences</taxon>
        <taxon>metagenomes</taxon>
        <taxon>ecological metagenomes</taxon>
    </lineage>
</organism>